<dbReference type="Proteomes" id="UP000196560">
    <property type="component" value="Unassembled WGS sequence"/>
</dbReference>
<dbReference type="GO" id="GO:0046872">
    <property type="term" value="F:metal ion binding"/>
    <property type="evidence" value="ECO:0007669"/>
    <property type="project" value="UniProtKB-KW"/>
</dbReference>
<accession>A0A1Y3UBJ4</accession>
<organism evidence="8 9">
    <name type="scientific">Enorma massiliensis</name>
    <dbReference type="NCBI Taxonomy" id="1472761"/>
    <lineage>
        <taxon>Bacteria</taxon>
        <taxon>Bacillati</taxon>
        <taxon>Actinomycetota</taxon>
        <taxon>Coriobacteriia</taxon>
        <taxon>Coriobacteriales</taxon>
        <taxon>Coriobacteriaceae</taxon>
        <taxon>Enorma</taxon>
    </lineage>
</organism>
<name>A0A1Y3UBJ4_9ACTN</name>
<keyword evidence="5" id="KW-0411">Iron-sulfur</keyword>
<sequence length="363" mass="41608">MKYISFLIKPASASCNMRCRYCFYADVAEHRAVRSHGIMGTDVMEALIDRALGLDDSARIAFAFQGGEPTLAGLDFFRAFVARVEAGRTHQQVSYAIQTNGYLIDEEWAAFFHEHRFLVGISLDGYRELHDWLRPDAEGTGTFARVMRAIDVLRDAHVEFNVLTVLTAQLAKHPQRLYRFYRDHGLDYVQLIPCLPGLDDDADEFSLTPEAFASFYKVFFRLWLDEYHQGRYRSVTLFDNVIPLFAGVAPQQCGMLGRCAPQFVVESSGDVYPCDFYVLDRYRCGNIVDNTLEELATCDAVRAFLAEPRRTCSRCADCPFERICHRNCKRLNIAYYREDYCGYRDFLEEAAPQMAAIARAIRR</sequence>
<dbReference type="PANTHER" id="PTHR43273">
    <property type="entry name" value="ANAEROBIC SULFATASE-MATURATING ENZYME HOMOLOG ASLB-RELATED"/>
    <property type="match status" value="1"/>
</dbReference>
<evidence type="ECO:0000259" key="7">
    <source>
        <dbReference type="PROSITE" id="PS51918"/>
    </source>
</evidence>
<dbReference type="Pfam" id="PF13186">
    <property type="entry name" value="SPASM"/>
    <property type="match status" value="1"/>
</dbReference>
<dbReference type="STRING" id="1118060.GCA_000311845_00906"/>
<dbReference type="AlphaFoldDB" id="A0A1Y3UBJ4"/>
<dbReference type="GO" id="GO:0051536">
    <property type="term" value="F:iron-sulfur cluster binding"/>
    <property type="evidence" value="ECO:0007669"/>
    <property type="project" value="UniProtKB-KW"/>
</dbReference>
<comment type="similarity">
    <text evidence="6">Belongs to the radical SAM superfamily. Anaerobic sulfatase-maturating enzyme family.</text>
</comment>
<dbReference type="InterPro" id="IPR034485">
    <property type="entry name" value="Anaerobic_Cys-type_sulfatase-m"/>
</dbReference>
<dbReference type="InterPro" id="IPR007197">
    <property type="entry name" value="rSAM"/>
</dbReference>
<dbReference type="RefSeq" id="WP_087185657.1">
    <property type="nucleotide sequence ID" value="NZ_NFHO01000001.1"/>
</dbReference>
<proteinExistence type="inferred from homology"/>
<evidence type="ECO:0000256" key="2">
    <source>
        <dbReference type="ARBA" id="ARBA00022691"/>
    </source>
</evidence>
<dbReference type="EMBL" id="NFHO01000001">
    <property type="protein sequence ID" value="OUN44548.1"/>
    <property type="molecule type" value="Genomic_DNA"/>
</dbReference>
<dbReference type="NCBIfam" id="TIGR04085">
    <property type="entry name" value="rSAM_more_4Fe4S"/>
    <property type="match status" value="1"/>
</dbReference>
<dbReference type="InterPro" id="IPR023885">
    <property type="entry name" value="4Fe4S-binding_SPASM_dom"/>
</dbReference>
<protein>
    <submittedName>
        <fullName evidence="8">Radical SAM/SPASM domain-containing protein</fullName>
    </submittedName>
</protein>
<dbReference type="CDD" id="cd01335">
    <property type="entry name" value="Radical_SAM"/>
    <property type="match status" value="1"/>
</dbReference>
<dbReference type="SFLD" id="SFLDF00289">
    <property type="entry name" value="anaerobic_Cys-type_sulfatase-m"/>
    <property type="match status" value="1"/>
</dbReference>
<keyword evidence="2" id="KW-0949">S-adenosyl-L-methionine</keyword>
<dbReference type="SFLD" id="SFLDG01067">
    <property type="entry name" value="SPASM/twitch_domain_containing"/>
    <property type="match status" value="1"/>
</dbReference>
<dbReference type="SFLD" id="SFLDG01072">
    <property type="entry name" value="dehydrogenase_like"/>
    <property type="match status" value="1"/>
</dbReference>
<dbReference type="InterPro" id="IPR013785">
    <property type="entry name" value="Aldolase_TIM"/>
</dbReference>
<dbReference type="PROSITE" id="PS51918">
    <property type="entry name" value="RADICAL_SAM"/>
    <property type="match status" value="1"/>
</dbReference>
<comment type="cofactor">
    <cofactor evidence="1">
        <name>[4Fe-4S] cluster</name>
        <dbReference type="ChEBI" id="CHEBI:49883"/>
    </cofactor>
</comment>
<evidence type="ECO:0000256" key="1">
    <source>
        <dbReference type="ARBA" id="ARBA00001966"/>
    </source>
</evidence>
<dbReference type="SFLD" id="SFLDG01386">
    <property type="entry name" value="main_SPASM_domain-containing"/>
    <property type="match status" value="1"/>
</dbReference>
<dbReference type="eggNOG" id="COG0641">
    <property type="taxonomic scope" value="Bacteria"/>
</dbReference>
<evidence type="ECO:0000313" key="9">
    <source>
        <dbReference type="Proteomes" id="UP000196560"/>
    </source>
</evidence>
<comment type="caution">
    <text evidence="8">The sequence shown here is derived from an EMBL/GenBank/DDBJ whole genome shotgun (WGS) entry which is preliminary data.</text>
</comment>
<dbReference type="Pfam" id="PF04055">
    <property type="entry name" value="Radical_SAM"/>
    <property type="match status" value="1"/>
</dbReference>
<feature type="domain" description="Radical SAM core" evidence="7">
    <location>
        <begin position="1"/>
        <end position="225"/>
    </location>
</feature>
<evidence type="ECO:0000256" key="3">
    <source>
        <dbReference type="ARBA" id="ARBA00022723"/>
    </source>
</evidence>
<dbReference type="SFLD" id="SFLDG01384">
    <property type="entry name" value="thioether_bond_formation_requi"/>
    <property type="match status" value="1"/>
</dbReference>
<keyword evidence="4" id="KW-0408">Iron</keyword>
<keyword evidence="9" id="KW-1185">Reference proteome</keyword>
<dbReference type="Gene3D" id="3.20.20.70">
    <property type="entry name" value="Aldolase class I"/>
    <property type="match status" value="1"/>
</dbReference>
<dbReference type="InterPro" id="IPR058240">
    <property type="entry name" value="rSAM_sf"/>
</dbReference>
<dbReference type="GO" id="GO:0016491">
    <property type="term" value="F:oxidoreductase activity"/>
    <property type="evidence" value="ECO:0007669"/>
    <property type="project" value="InterPro"/>
</dbReference>
<dbReference type="InterPro" id="IPR023867">
    <property type="entry name" value="Sulphatase_maturase_rSAM"/>
</dbReference>
<evidence type="ECO:0000256" key="5">
    <source>
        <dbReference type="ARBA" id="ARBA00023014"/>
    </source>
</evidence>
<evidence type="ECO:0000256" key="4">
    <source>
        <dbReference type="ARBA" id="ARBA00023004"/>
    </source>
</evidence>
<evidence type="ECO:0000313" key="8">
    <source>
        <dbReference type="EMBL" id="OUN44548.1"/>
    </source>
</evidence>
<dbReference type="PANTHER" id="PTHR43273:SF3">
    <property type="entry name" value="ANAEROBIC SULFATASE-MATURATING ENZYME HOMOLOG ASLB-RELATED"/>
    <property type="match status" value="1"/>
</dbReference>
<dbReference type="SFLD" id="SFLDS00029">
    <property type="entry name" value="Radical_SAM"/>
    <property type="match status" value="1"/>
</dbReference>
<gene>
    <name evidence="8" type="ORF">B5G21_01005</name>
</gene>
<reference evidence="9" key="1">
    <citation type="submission" date="2017-04" db="EMBL/GenBank/DDBJ databases">
        <title>Function of individual gut microbiota members based on whole genome sequencing of pure cultures obtained from chicken caecum.</title>
        <authorList>
            <person name="Medvecky M."/>
            <person name="Cejkova D."/>
            <person name="Polansky O."/>
            <person name="Karasova D."/>
            <person name="Kubasova T."/>
            <person name="Cizek A."/>
            <person name="Rychlik I."/>
        </authorList>
    </citation>
    <scope>NUCLEOTIDE SEQUENCE [LARGE SCALE GENOMIC DNA]</scope>
    <source>
        <strain evidence="9">An70</strain>
    </source>
</reference>
<keyword evidence="3" id="KW-0479">Metal-binding</keyword>
<evidence type="ECO:0000256" key="6">
    <source>
        <dbReference type="ARBA" id="ARBA00023601"/>
    </source>
</evidence>
<dbReference type="SUPFAM" id="SSF102114">
    <property type="entry name" value="Radical SAM enzymes"/>
    <property type="match status" value="1"/>
</dbReference>